<dbReference type="EMBL" id="FWDO01000004">
    <property type="protein sequence ID" value="SLM17594.1"/>
    <property type="molecule type" value="Genomic_DNA"/>
</dbReference>
<evidence type="ECO:0000313" key="8">
    <source>
        <dbReference type="EMBL" id="SLM17594.1"/>
    </source>
</evidence>
<dbReference type="PRINTS" id="PR00352">
    <property type="entry name" value="3FE4SFRDOXIN"/>
</dbReference>
<evidence type="ECO:0000256" key="4">
    <source>
        <dbReference type="ARBA" id="ARBA00023004"/>
    </source>
</evidence>
<name>A0A3P3XMW8_9SPIR</name>
<dbReference type="InterPro" id="IPR017896">
    <property type="entry name" value="4Fe4S_Fe-S-bd"/>
</dbReference>
<accession>A0A3P3XMW8</accession>
<gene>
    <name evidence="8" type="ORF">SPIRO4BDMA_40163</name>
</gene>
<organism evidence="8">
    <name type="scientific">uncultured spirochete</name>
    <dbReference type="NCBI Taxonomy" id="156406"/>
    <lineage>
        <taxon>Bacteria</taxon>
        <taxon>Pseudomonadati</taxon>
        <taxon>Spirochaetota</taxon>
        <taxon>Spirochaetia</taxon>
        <taxon>Spirochaetales</taxon>
        <taxon>environmental samples</taxon>
    </lineage>
</organism>
<dbReference type="SUPFAM" id="SSF54862">
    <property type="entry name" value="4Fe-4S ferredoxins"/>
    <property type="match status" value="1"/>
</dbReference>
<keyword evidence="1 6" id="KW-0813">Transport</keyword>
<evidence type="ECO:0000256" key="2">
    <source>
        <dbReference type="ARBA" id="ARBA00022723"/>
    </source>
</evidence>
<feature type="domain" description="4Fe-4S ferredoxin-type" evidence="7">
    <location>
        <begin position="14"/>
        <end position="41"/>
    </location>
</feature>
<dbReference type="Pfam" id="PF13370">
    <property type="entry name" value="Fer4_13"/>
    <property type="match status" value="1"/>
</dbReference>
<dbReference type="GO" id="GO:0051536">
    <property type="term" value="F:iron-sulfur cluster binding"/>
    <property type="evidence" value="ECO:0007669"/>
    <property type="project" value="UniProtKB-KW"/>
</dbReference>
<reference evidence="8" key="1">
    <citation type="submission" date="2017-02" db="EMBL/GenBank/DDBJ databases">
        <authorList>
            <person name="Regsiter A."/>
            <person name="William W."/>
        </authorList>
    </citation>
    <scope>NUCLEOTIDE SEQUENCE</scope>
    <source>
        <strain evidence="8">BdmA 4</strain>
    </source>
</reference>
<dbReference type="GO" id="GO:0009055">
    <property type="term" value="F:electron transfer activity"/>
    <property type="evidence" value="ECO:0007669"/>
    <property type="project" value="UniProtKB-UniRule"/>
</dbReference>
<dbReference type="AlphaFoldDB" id="A0A3P3XMW8"/>
<evidence type="ECO:0000259" key="7">
    <source>
        <dbReference type="PROSITE" id="PS51379"/>
    </source>
</evidence>
<dbReference type="PANTHER" id="PTHR36923">
    <property type="entry name" value="FERREDOXIN"/>
    <property type="match status" value="1"/>
</dbReference>
<evidence type="ECO:0000256" key="3">
    <source>
        <dbReference type="ARBA" id="ARBA00022982"/>
    </source>
</evidence>
<comment type="function">
    <text evidence="6">Ferredoxins are iron-sulfur proteins that transfer electrons in a wide variety of metabolic reactions.</text>
</comment>
<dbReference type="GO" id="GO:0005506">
    <property type="term" value="F:iron ion binding"/>
    <property type="evidence" value="ECO:0007669"/>
    <property type="project" value="UniProtKB-UniRule"/>
</dbReference>
<dbReference type="InterPro" id="IPR051269">
    <property type="entry name" value="Fe-S_cluster_ET"/>
</dbReference>
<keyword evidence="3 6" id="KW-0249">Electron transport</keyword>
<dbReference type="Gene3D" id="3.30.70.20">
    <property type="match status" value="1"/>
</dbReference>
<evidence type="ECO:0000256" key="6">
    <source>
        <dbReference type="RuleBase" id="RU368020"/>
    </source>
</evidence>
<keyword evidence="2 6" id="KW-0479">Metal-binding</keyword>
<sequence length="76" mass="7930">MADKSARLTGNVKGRWYVDSSCIGCGLCSSTAPDTFALGDDGQALVIHQPETADETELANQALNDCPVQSIGNDGE</sequence>
<dbReference type="PANTHER" id="PTHR36923:SF3">
    <property type="entry name" value="FERREDOXIN"/>
    <property type="match status" value="1"/>
</dbReference>
<evidence type="ECO:0000256" key="1">
    <source>
        <dbReference type="ARBA" id="ARBA00022448"/>
    </source>
</evidence>
<protein>
    <recommendedName>
        <fullName evidence="6">Ferredoxin</fullName>
    </recommendedName>
</protein>
<dbReference type="PROSITE" id="PS51379">
    <property type="entry name" value="4FE4S_FER_2"/>
    <property type="match status" value="1"/>
</dbReference>
<proteinExistence type="predicted"/>
<dbReference type="InterPro" id="IPR001080">
    <property type="entry name" value="3Fe4S_ferredoxin"/>
</dbReference>
<keyword evidence="4 6" id="KW-0408">Iron</keyword>
<keyword evidence="5 6" id="KW-0411">Iron-sulfur</keyword>
<evidence type="ECO:0000256" key="5">
    <source>
        <dbReference type="ARBA" id="ARBA00023014"/>
    </source>
</evidence>